<dbReference type="PANTHER" id="PTHR24074">
    <property type="entry name" value="CO-CHAPERONE PROTEIN DJLA"/>
    <property type="match status" value="1"/>
</dbReference>
<dbReference type="OrthoDB" id="10250354at2759"/>
<feature type="region of interest" description="Disordered" evidence="1">
    <location>
        <begin position="61"/>
        <end position="294"/>
    </location>
</feature>
<dbReference type="Pfam" id="PF00226">
    <property type="entry name" value="DnaJ"/>
    <property type="match status" value="1"/>
</dbReference>
<comment type="caution">
    <text evidence="3">The sequence shown here is derived from an EMBL/GenBank/DDBJ whole genome shotgun (WGS) entry which is preliminary data.</text>
</comment>
<feature type="domain" description="J" evidence="2">
    <location>
        <begin position="6"/>
        <end position="74"/>
    </location>
</feature>
<proteinExistence type="predicted"/>
<organism evidence="3 4">
    <name type="scientific">Nitzschia inconspicua</name>
    <dbReference type="NCBI Taxonomy" id="303405"/>
    <lineage>
        <taxon>Eukaryota</taxon>
        <taxon>Sar</taxon>
        <taxon>Stramenopiles</taxon>
        <taxon>Ochrophyta</taxon>
        <taxon>Bacillariophyta</taxon>
        <taxon>Bacillariophyceae</taxon>
        <taxon>Bacillariophycidae</taxon>
        <taxon>Bacillariales</taxon>
        <taxon>Bacillariaceae</taxon>
        <taxon>Nitzschia</taxon>
    </lineage>
</organism>
<accession>A0A9K3KYZ8</accession>
<evidence type="ECO:0000313" key="4">
    <source>
        <dbReference type="Proteomes" id="UP000693970"/>
    </source>
</evidence>
<feature type="compositionally biased region" description="Low complexity" evidence="1">
    <location>
        <begin position="164"/>
        <end position="180"/>
    </location>
</feature>
<protein>
    <submittedName>
        <fullName evidence="3">Chaperone protein DnaJ</fullName>
    </submittedName>
</protein>
<dbReference type="InterPro" id="IPR018253">
    <property type="entry name" value="DnaJ_domain_CS"/>
</dbReference>
<gene>
    <name evidence="3" type="ORF">IV203_008657</name>
</gene>
<dbReference type="CDD" id="cd06257">
    <property type="entry name" value="DnaJ"/>
    <property type="match status" value="1"/>
</dbReference>
<dbReference type="SMART" id="SM00271">
    <property type="entry name" value="DnaJ"/>
    <property type="match status" value="1"/>
</dbReference>
<feature type="compositionally biased region" description="Basic and acidic residues" evidence="1">
    <location>
        <begin position="64"/>
        <end position="82"/>
    </location>
</feature>
<keyword evidence="4" id="KW-1185">Reference proteome</keyword>
<dbReference type="Proteomes" id="UP000693970">
    <property type="component" value="Unassembled WGS sequence"/>
</dbReference>
<sequence length="439" mass="48674">MECGDDPYEILEISPESSTAEIRKKYRQLALLHHPDRQLNDEDRERCHNTFARLSAAYEILSDEDNRARYDQQRKRRKDDTGPQKGPPKGSAAKPSSEGRPVRSPPSTSKNQTTKTSSFSSFPSKATPSRPTPSPGQTKNKNPPSSSPFNPKVTPSRPPKSPSDTKTSNRSSFSSFSWRTSPRRPSPVPSTKKSNKASTFSSCSPRMSVQASTKAGPSGVKASSHSPKQGAAVNITKKKTGVFPSPPFKTNDWKESDVKINRDVEGSKSMKETKKSTNCKKAPSNMKQRQTHLRGYKFADPYEVFRQVFRDEFGEEFVPGSRPKASSVLSPKPNSPANGHQGKKSQEIGTPKKQPDDRAVMGKTATKQILHENGMVETITTTTITRANGEIERITRSSMEKLCKAEHEALFQTNCTTPTHKKPKKQVPSPPPRQTRVVR</sequence>
<reference evidence="3" key="2">
    <citation type="submission" date="2021-04" db="EMBL/GenBank/DDBJ databases">
        <authorList>
            <person name="Podell S."/>
        </authorList>
    </citation>
    <scope>NUCLEOTIDE SEQUENCE</scope>
    <source>
        <strain evidence="3">Hildebrandi</strain>
    </source>
</reference>
<evidence type="ECO:0000259" key="2">
    <source>
        <dbReference type="PROSITE" id="PS50076"/>
    </source>
</evidence>
<feature type="compositionally biased region" description="Low complexity" evidence="1">
    <location>
        <begin position="139"/>
        <end position="152"/>
    </location>
</feature>
<evidence type="ECO:0000256" key="1">
    <source>
        <dbReference type="SAM" id="MobiDB-lite"/>
    </source>
</evidence>
<dbReference type="InterPro" id="IPR050817">
    <property type="entry name" value="DjlA_DnaK_co-chaperone"/>
</dbReference>
<dbReference type="InterPro" id="IPR001623">
    <property type="entry name" value="DnaJ_domain"/>
</dbReference>
<feature type="region of interest" description="Disordered" evidence="1">
    <location>
        <begin position="317"/>
        <end position="374"/>
    </location>
</feature>
<reference evidence="3" key="1">
    <citation type="journal article" date="2021" name="Sci. Rep.">
        <title>Diploid genomic architecture of Nitzschia inconspicua, an elite biomass production diatom.</title>
        <authorList>
            <person name="Oliver A."/>
            <person name="Podell S."/>
            <person name="Pinowska A."/>
            <person name="Traller J.C."/>
            <person name="Smith S.R."/>
            <person name="McClure R."/>
            <person name="Beliaev A."/>
            <person name="Bohutskyi P."/>
            <person name="Hill E.A."/>
            <person name="Rabines A."/>
            <person name="Zheng H."/>
            <person name="Allen L.Z."/>
            <person name="Kuo A."/>
            <person name="Grigoriev I.V."/>
            <person name="Allen A.E."/>
            <person name="Hazlebeck D."/>
            <person name="Allen E.E."/>
        </authorList>
    </citation>
    <scope>NUCLEOTIDE SEQUENCE</scope>
    <source>
        <strain evidence="3">Hildebrandi</strain>
    </source>
</reference>
<dbReference type="PROSITE" id="PS00636">
    <property type="entry name" value="DNAJ_1"/>
    <property type="match status" value="1"/>
</dbReference>
<feature type="compositionally biased region" description="Low complexity" evidence="1">
    <location>
        <begin position="105"/>
        <end position="129"/>
    </location>
</feature>
<feature type="compositionally biased region" description="Polar residues" evidence="1">
    <location>
        <begin position="196"/>
        <end position="227"/>
    </location>
</feature>
<evidence type="ECO:0000313" key="3">
    <source>
        <dbReference type="EMBL" id="KAG7352609.1"/>
    </source>
</evidence>
<feature type="compositionally biased region" description="Basic and acidic residues" evidence="1">
    <location>
        <begin position="251"/>
        <end position="275"/>
    </location>
</feature>
<dbReference type="PROSITE" id="PS50076">
    <property type="entry name" value="DNAJ_2"/>
    <property type="match status" value="1"/>
</dbReference>
<feature type="region of interest" description="Disordered" evidence="1">
    <location>
        <begin position="413"/>
        <end position="439"/>
    </location>
</feature>
<name>A0A9K3KYZ8_9STRA</name>
<dbReference type="EMBL" id="JAGRRH010000017">
    <property type="protein sequence ID" value="KAG7352609.1"/>
    <property type="molecule type" value="Genomic_DNA"/>
</dbReference>
<dbReference type="AlphaFoldDB" id="A0A9K3KYZ8"/>